<dbReference type="Proteomes" id="UP000032414">
    <property type="component" value="Chromosome I"/>
</dbReference>
<protein>
    <submittedName>
        <fullName evidence="1">Uncharacterized protein</fullName>
    </submittedName>
</protein>
<evidence type="ECO:0000313" key="1">
    <source>
        <dbReference type="EMBL" id="CEG59573.1"/>
    </source>
</evidence>
<sequence length="193" mass="21958">MHSLKLFDKRLEEHLEEPQKYKMYEYNPKYTQSAVNPLFIKIYEKELKLYGESKSYNISMDENGNCTLVPNYRSLRGSLSTITPVDGKIYIFAIVLDERTNKLQLRIGEGSHYLIANQATQVVAAGTLCFMDRKIISICNDSGAYHVDFATLPEEKQAKYVASLKRALEKVNLPADKLVLFEKEPPKACLPSG</sequence>
<dbReference type="RefSeq" id="WP_045098132.1">
    <property type="nucleotide sequence ID" value="NZ_FMVN01000002.1"/>
</dbReference>
<keyword evidence="4" id="KW-1185">Reference proteome</keyword>
<reference evidence="3" key="2">
    <citation type="submission" date="2014-09" db="EMBL/GenBank/DDBJ databases">
        <authorList>
            <person name="Gomez-Valero L."/>
        </authorList>
    </citation>
    <scope>NUCLEOTIDE SEQUENCE [LARGE SCALE GENOMIC DNA]</scope>
    <source>
        <strain evidence="3">ATCC33218</strain>
    </source>
</reference>
<dbReference type="KEGG" id="tmc:LMI_0210"/>
<reference evidence="2 4" key="3">
    <citation type="submission" date="2016-10" db="EMBL/GenBank/DDBJ databases">
        <authorList>
            <person name="Varghese N."/>
            <person name="Submissions S."/>
        </authorList>
    </citation>
    <scope>NUCLEOTIDE SEQUENCE [LARGE SCALE GENOMIC DNA]</scope>
    <source>
        <strain evidence="2 4">ATCC 33218</strain>
    </source>
</reference>
<dbReference type="Proteomes" id="UP000182998">
    <property type="component" value="Unassembled WGS sequence"/>
</dbReference>
<dbReference type="HOGENOM" id="CLU_1408134_0_0_6"/>
<dbReference type="PATRIC" id="fig|451.8.peg.636"/>
<evidence type="ECO:0000313" key="2">
    <source>
        <dbReference type="EMBL" id="SCX94091.1"/>
    </source>
</evidence>
<organism evidence="1 3">
    <name type="scientific">Legionella micdadei</name>
    <name type="common">Tatlockia micdadei</name>
    <dbReference type="NCBI Taxonomy" id="451"/>
    <lineage>
        <taxon>Bacteria</taxon>
        <taxon>Pseudomonadati</taxon>
        <taxon>Pseudomonadota</taxon>
        <taxon>Gammaproteobacteria</taxon>
        <taxon>Legionellales</taxon>
        <taxon>Legionellaceae</taxon>
        <taxon>Legionella</taxon>
    </lineage>
</organism>
<dbReference type="EMBL" id="FMVN01000002">
    <property type="protein sequence ID" value="SCX94091.1"/>
    <property type="molecule type" value="Genomic_DNA"/>
</dbReference>
<dbReference type="EMBL" id="LN614830">
    <property type="protein sequence ID" value="CEG59573.1"/>
    <property type="molecule type" value="Genomic_DNA"/>
</dbReference>
<gene>
    <name evidence="1" type="ORF">LMI_0210</name>
    <name evidence="2" type="ORF">SAMN02982997_00441</name>
</gene>
<evidence type="ECO:0000313" key="3">
    <source>
        <dbReference type="Proteomes" id="UP000032414"/>
    </source>
</evidence>
<accession>A0A098GAW6</accession>
<name>A0A098GAW6_LEGMI</name>
<dbReference type="AlphaFoldDB" id="A0A098GAW6"/>
<reference evidence="1" key="1">
    <citation type="submission" date="2014-09" db="EMBL/GenBank/DDBJ databases">
        <authorList>
            <person name="GOMEZ-VALERO Laura"/>
        </authorList>
    </citation>
    <scope>NUCLEOTIDE SEQUENCE</scope>
    <source>
        <strain evidence="1">ATCC33218</strain>
    </source>
</reference>
<proteinExistence type="predicted"/>
<evidence type="ECO:0000313" key="4">
    <source>
        <dbReference type="Proteomes" id="UP000182998"/>
    </source>
</evidence>